<comment type="caution">
    <text evidence="2">The sequence shown here is derived from an EMBL/GenBank/DDBJ whole genome shotgun (WGS) entry which is preliminary data.</text>
</comment>
<evidence type="ECO:0008006" key="4">
    <source>
        <dbReference type="Google" id="ProtNLM"/>
    </source>
</evidence>
<dbReference type="InterPro" id="IPR036465">
    <property type="entry name" value="vWFA_dom_sf"/>
</dbReference>
<evidence type="ECO:0000313" key="3">
    <source>
        <dbReference type="Proteomes" id="UP001338125"/>
    </source>
</evidence>
<evidence type="ECO:0000313" key="2">
    <source>
        <dbReference type="EMBL" id="KAK5991383.1"/>
    </source>
</evidence>
<dbReference type="PROSITE" id="PS50088">
    <property type="entry name" value="ANK_REPEAT"/>
    <property type="match status" value="1"/>
</dbReference>
<dbReference type="SUPFAM" id="SSF53300">
    <property type="entry name" value="vWA-like"/>
    <property type="match status" value="1"/>
</dbReference>
<dbReference type="Proteomes" id="UP001338125">
    <property type="component" value="Unassembled WGS sequence"/>
</dbReference>
<dbReference type="SMART" id="SM00248">
    <property type="entry name" value="ANK"/>
    <property type="match status" value="3"/>
</dbReference>
<dbReference type="PANTHER" id="PTHR34706:SF3">
    <property type="entry name" value="ANKYRIN REPEAT PROTEIN (AFU_ORTHOLOGUE AFUA_7G06200)"/>
    <property type="match status" value="1"/>
</dbReference>
<proteinExistence type="predicted"/>
<dbReference type="Pfam" id="PF12796">
    <property type="entry name" value="Ank_2"/>
    <property type="match status" value="1"/>
</dbReference>
<name>A0ABR0SGV5_9HYPO</name>
<dbReference type="Gene3D" id="1.25.40.20">
    <property type="entry name" value="Ankyrin repeat-containing domain"/>
    <property type="match status" value="1"/>
</dbReference>
<dbReference type="PANTHER" id="PTHR34706">
    <property type="entry name" value="SLR1338 PROTEIN"/>
    <property type="match status" value="1"/>
</dbReference>
<dbReference type="InterPro" id="IPR002110">
    <property type="entry name" value="Ankyrin_rpt"/>
</dbReference>
<sequence>MHQAALQGKLNTPEDLEQYRLAATSQFDIDEVDSSSRTALACGAWKGHANVVKLLVNEGANINKLNKRSRSALWYATSDSMNSDRRLAVMSHLLDRGAQPDLPAQDGTTALMKLIEHRDAKGISLLVERGASTTLKKEPEGITIQDLANKTNERAVIEALNKPHEKSSTQDIASVVLMYMLWVVGYINDIVQGSLKRLYGLAGTSVDQTRKEMQDNSPETLINEPDRDVDDDVADAAKFDTPEEFKQSMHKFVDETGISAFFGKDDDFLRDIAERAAQLKNDPFSRLNTAEDVQNLTRLALYSPILYCDDSSSMMEDDRRGDQIEIARRIASISTRLVPDGYGSAVQFINHTEEWNDKLTVDQVFELMMRVKPRGTTKIGTNLKRKILNPLVYEHIGKGGRLNRPLFISVITDGSPSAEREDTFKNEILECISFLQDHGYDDTAVRFQISQIGNDEHADNFLRGLQSDQRLKDYLFVTAQRLDEQFKKLKENEEHLERWLLQTLTQGIMSHIMEN</sequence>
<dbReference type="PROSITE" id="PS50297">
    <property type="entry name" value="ANK_REP_REGION"/>
    <property type="match status" value="1"/>
</dbReference>
<keyword evidence="3" id="KW-1185">Reference proteome</keyword>
<keyword evidence="1" id="KW-0040">ANK repeat</keyword>
<reference evidence="2 3" key="1">
    <citation type="submission" date="2024-01" db="EMBL/GenBank/DDBJ databases">
        <title>Complete genome of Cladobotryum mycophilum ATHUM6906.</title>
        <authorList>
            <person name="Christinaki A.C."/>
            <person name="Myridakis A.I."/>
            <person name="Kouvelis V.N."/>
        </authorList>
    </citation>
    <scope>NUCLEOTIDE SEQUENCE [LARGE SCALE GENOMIC DNA]</scope>
    <source>
        <strain evidence="2 3">ATHUM6906</strain>
    </source>
</reference>
<accession>A0ABR0SGV5</accession>
<protein>
    <recommendedName>
        <fullName evidence="4">Ankyrin repeat protein</fullName>
    </recommendedName>
</protein>
<gene>
    <name evidence="2" type="ORF">PT974_09664</name>
</gene>
<organism evidence="2 3">
    <name type="scientific">Cladobotryum mycophilum</name>
    <dbReference type="NCBI Taxonomy" id="491253"/>
    <lineage>
        <taxon>Eukaryota</taxon>
        <taxon>Fungi</taxon>
        <taxon>Dikarya</taxon>
        <taxon>Ascomycota</taxon>
        <taxon>Pezizomycotina</taxon>
        <taxon>Sordariomycetes</taxon>
        <taxon>Hypocreomycetidae</taxon>
        <taxon>Hypocreales</taxon>
        <taxon>Hypocreaceae</taxon>
        <taxon>Cladobotryum</taxon>
    </lineage>
</organism>
<dbReference type="EMBL" id="JAVFKD010000014">
    <property type="protein sequence ID" value="KAK5991383.1"/>
    <property type="molecule type" value="Genomic_DNA"/>
</dbReference>
<dbReference type="SUPFAM" id="SSF48403">
    <property type="entry name" value="Ankyrin repeat"/>
    <property type="match status" value="1"/>
</dbReference>
<evidence type="ECO:0000256" key="1">
    <source>
        <dbReference type="PROSITE-ProRule" id="PRU00023"/>
    </source>
</evidence>
<dbReference type="InterPro" id="IPR036770">
    <property type="entry name" value="Ankyrin_rpt-contain_sf"/>
</dbReference>
<feature type="repeat" description="ANK" evidence="1">
    <location>
        <begin position="35"/>
        <end position="67"/>
    </location>
</feature>